<dbReference type="PROSITE" id="PS50860">
    <property type="entry name" value="AA_TRNA_LIGASE_II_ALA"/>
    <property type="match status" value="1"/>
</dbReference>
<keyword evidence="3" id="KW-0479">Metal-binding</keyword>
<proteinExistence type="predicted"/>
<dbReference type="SUPFAM" id="SSF55186">
    <property type="entry name" value="ThrRS/AlaRS common domain"/>
    <property type="match status" value="1"/>
</dbReference>
<evidence type="ECO:0000256" key="1">
    <source>
        <dbReference type="ARBA" id="ARBA00001947"/>
    </source>
</evidence>
<dbReference type="InterPro" id="IPR012947">
    <property type="entry name" value="tRNA_SAD"/>
</dbReference>
<dbReference type="InterPro" id="IPR018163">
    <property type="entry name" value="Thr/Ala-tRNA-synth_IIc_edit"/>
</dbReference>
<dbReference type="PANTHER" id="PTHR43462">
    <property type="entry name" value="ALANYL-TRNA EDITING PROTEIN"/>
    <property type="match status" value="1"/>
</dbReference>
<feature type="coiled-coil region" evidence="5">
    <location>
        <begin position="258"/>
        <end position="292"/>
    </location>
</feature>
<protein>
    <submittedName>
        <fullName evidence="7">DHHA1 domain-containing protein</fullName>
    </submittedName>
</protein>
<dbReference type="InterPro" id="IPR018165">
    <property type="entry name" value="Ala-tRNA-synth_IIc_core"/>
</dbReference>
<evidence type="ECO:0000259" key="6">
    <source>
        <dbReference type="PROSITE" id="PS50860"/>
    </source>
</evidence>
<keyword evidence="5" id="KW-0175">Coiled coil</keyword>
<reference evidence="7 8" key="1">
    <citation type="submission" date="2024-09" db="EMBL/GenBank/DDBJ databases">
        <title>Paenibacillus zeirhizospherea sp. nov., isolated from surface of the maize (Zea mays) roots in a horticulture field, Hungary.</title>
        <authorList>
            <person name="Marton D."/>
            <person name="Farkas M."/>
            <person name="Bedics A."/>
            <person name="Toth E."/>
            <person name="Tancsics A."/>
            <person name="Boka K."/>
            <person name="Maroti G."/>
            <person name="Kriszt B."/>
            <person name="Cserhati M."/>
        </authorList>
    </citation>
    <scope>NUCLEOTIDE SEQUENCE [LARGE SCALE GENOMIC DNA]</scope>
    <source>
        <strain evidence="7 8">KCTC 33519</strain>
    </source>
</reference>
<evidence type="ECO:0000256" key="2">
    <source>
        <dbReference type="ARBA" id="ARBA00004496"/>
    </source>
</evidence>
<dbReference type="SMART" id="SM00863">
    <property type="entry name" value="tRNA_SAD"/>
    <property type="match status" value="1"/>
</dbReference>
<dbReference type="RefSeq" id="WP_375357691.1">
    <property type="nucleotide sequence ID" value="NZ_JBHHMI010000031.1"/>
</dbReference>
<dbReference type="EMBL" id="JBHHMI010000031">
    <property type="protein sequence ID" value="MFB5269419.1"/>
    <property type="molecule type" value="Genomic_DNA"/>
</dbReference>
<dbReference type="InterPro" id="IPR051335">
    <property type="entry name" value="Alanyl-tRNA_Editing_Enzymes"/>
</dbReference>
<dbReference type="Gene3D" id="3.30.980.10">
    <property type="entry name" value="Threonyl-trna Synthetase, Chain A, domain 2"/>
    <property type="match status" value="1"/>
</dbReference>
<name>A0ABV5AZU9_9BACL</name>
<accession>A0ABV5AZU9</accession>
<dbReference type="PANTHER" id="PTHR43462:SF1">
    <property type="entry name" value="ALANYL-TRNA EDITING PROTEIN AARSD1"/>
    <property type="match status" value="1"/>
</dbReference>
<evidence type="ECO:0000256" key="5">
    <source>
        <dbReference type="SAM" id="Coils"/>
    </source>
</evidence>
<dbReference type="Proteomes" id="UP001580346">
    <property type="component" value="Unassembled WGS sequence"/>
</dbReference>
<dbReference type="Gene3D" id="3.10.310.40">
    <property type="match status" value="1"/>
</dbReference>
<evidence type="ECO:0000256" key="3">
    <source>
        <dbReference type="ARBA" id="ARBA00022723"/>
    </source>
</evidence>
<feature type="domain" description="Alanyl-transfer RNA synthetases family profile" evidence="6">
    <location>
        <begin position="1"/>
        <end position="235"/>
    </location>
</feature>
<comment type="cofactor">
    <cofactor evidence="1">
        <name>Zn(2+)</name>
        <dbReference type="ChEBI" id="CHEBI:29105"/>
    </cofactor>
</comment>
<sequence length="400" mass="45039">MTNKLYYDSAYITEWESRIIQKLERDGRKLVVLEETAFYPTGGGQPSDTGTVNGIPVLDVFSEGDTVFHEVERLPEEANAVCKLDWSRRWDHMQQHSGQHLLSAVILRLLGAKTVSFHLGQEECTIDIELPELNRAQMDAVEQEVNTEIYRNRVISSYFVTEEQLRDITLVKQPKVTENIRIVEIEGIEYNACGGTHVSRTGELGMIKLLKTDKQKGNTRIYFKCGVRALQDYNESLRILEVVAGRFNTGRHDIVDRFEKWEQEQARMRTRVDELQQRLDEHEIKELLAAAEGPVLVHVFADKPAKELQPFAAKLTGGRNILVLLATEADNKLLLAHNGLLDVACGAFFKQNLSSFGGKGGGNNQSAQAGFASAEDMQRFIDFARKELNHAAAPDAPHTF</sequence>
<evidence type="ECO:0000313" key="7">
    <source>
        <dbReference type="EMBL" id="MFB5269419.1"/>
    </source>
</evidence>
<dbReference type="Gene3D" id="2.40.30.130">
    <property type="match status" value="1"/>
</dbReference>
<keyword evidence="8" id="KW-1185">Reference proteome</keyword>
<gene>
    <name evidence="7" type="ORF">ACE41H_21920</name>
</gene>
<organism evidence="7 8">
    <name type="scientific">Paenibacillus enshidis</name>
    <dbReference type="NCBI Taxonomy" id="1458439"/>
    <lineage>
        <taxon>Bacteria</taxon>
        <taxon>Bacillati</taxon>
        <taxon>Bacillota</taxon>
        <taxon>Bacilli</taxon>
        <taxon>Bacillales</taxon>
        <taxon>Paenibacillaceae</taxon>
        <taxon>Paenibacillus</taxon>
    </lineage>
</organism>
<dbReference type="Pfam" id="PF07973">
    <property type="entry name" value="tRNA_SAD"/>
    <property type="match status" value="1"/>
</dbReference>
<evidence type="ECO:0000313" key="8">
    <source>
        <dbReference type="Proteomes" id="UP001580346"/>
    </source>
</evidence>
<comment type="subcellular location">
    <subcellularLocation>
        <location evidence="2">Cytoplasm</location>
    </subcellularLocation>
</comment>
<evidence type="ECO:0000256" key="4">
    <source>
        <dbReference type="ARBA" id="ARBA00022833"/>
    </source>
</evidence>
<keyword evidence="4" id="KW-0862">Zinc</keyword>
<dbReference type="SUPFAM" id="SSF50447">
    <property type="entry name" value="Translation proteins"/>
    <property type="match status" value="1"/>
</dbReference>
<comment type="caution">
    <text evidence="7">The sequence shown here is derived from an EMBL/GenBank/DDBJ whole genome shotgun (WGS) entry which is preliminary data.</text>
</comment>
<dbReference type="InterPro" id="IPR009000">
    <property type="entry name" value="Transl_B-barrel_sf"/>
</dbReference>